<keyword evidence="1" id="KW-0812">Transmembrane</keyword>
<dbReference type="PANTHER" id="PTHR21261:SF14">
    <property type="entry name" value="BEATEN PATH IV, ISOFORM B"/>
    <property type="match status" value="1"/>
</dbReference>
<dbReference type="InterPro" id="IPR036179">
    <property type="entry name" value="Ig-like_dom_sf"/>
</dbReference>
<dbReference type="InterPro" id="IPR013783">
    <property type="entry name" value="Ig-like_fold"/>
</dbReference>
<accession>A0A653CEI4</accession>
<keyword evidence="3" id="KW-1185">Reference proteome</keyword>
<reference evidence="2 3" key="1">
    <citation type="submission" date="2019-01" db="EMBL/GenBank/DDBJ databases">
        <authorList>
            <person name="Sayadi A."/>
        </authorList>
    </citation>
    <scope>NUCLEOTIDE SEQUENCE [LARGE SCALE GENOMIC DNA]</scope>
</reference>
<keyword evidence="1" id="KW-1133">Transmembrane helix</keyword>
<keyword evidence="1" id="KW-0472">Membrane</keyword>
<name>A0A653CEI4_CALMS</name>
<dbReference type="Proteomes" id="UP000410492">
    <property type="component" value="Unassembled WGS sequence"/>
</dbReference>
<evidence type="ECO:0000313" key="2">
    <source>
        <dbReference type="EMBL" id="VEN46278.1"/>
    </source>
</evidence>
<protein>
    <submittedName>
        <fullName evidence="2">Uncharacterized protein</fullName>
    </submittedName>
</protein>
<feature type="non-terminal residue" evidence="2">
    <location>
        <position position="160"/>
    </location>
</feature>
<proteinExistence type="predicted"/>
<dbReference type="Gene3D" id="2.60.40.10">
    <property type="entry name" value="Immunoglobulins"/>
    <property type="match status" value="1"/>
</dbReference>
<evidence type="ECO:0000256" key="1">
    <source>
        <dbReference type="SAM" id="Phobius"/>
    </source>
</evidence>
<dbReference type="EMBL" id="CAACVG010007608">
    <property type="protein sequence ID" value="VEN46278.1"/>
    <property type="molecule type" value="Genomic_DNA"/>
</dbReference>
<dbReference type="OrthoDB" id="6415662at2759"/>
<evidence type="ECO:0000313" key="3">
    <source>
        <dbReference type="Proteomes" id="UP000410492"/>
    </source>
</evidence>
<feature type="transmembrane region" description="Helical" evidence="1">
    <location>
        <begin position="142"/>
        <end position="159"/>
    </location>
</feature>
<organism evidence="2 3">
    <name type="scientific">Callosobruchus maculatus</name>
    <name type="common">Southern cowpea weevil</name>
    <name type="synonym">Pulse bruchid</name>
    <dbReference type="NCBI Taxonomy" id="64391"/>
    <lineage>
        <taxon>Eukaryota</taxon>
        <taxon>Metazoa</taxon>
        <taxon>Ecdysozoa</taxon>
        <taxon>Arthropoda</taxon>
        <taxon>Hexapoda</taxon>
        <taxon>Insecta</taxon>
        <taxon>Pterygota</taxon>
        <taxon>Neoptera</taxon>
        <taxon>Endopterygota</taxon>
        <taxon>Coleoptera</taxon>
        <taxon>Polyphaga</taxon>
        <taxon>Cucujiformia</taxon>
        <taxon>Chrysomeloidea</taxon>
        <taxon>Chrysomelidae</taxon>
        <taxon>Bruchinae</taxon>
        <taxon>Bruchini</taxon>
        <taxon>Callosobruchus</taxon>
    </lineage>
</organism>
<dbReference type="SUPFAM" id="SSF48726">
    <property type="entry name" value="Immunoglobulin"/>
    <property type="match status" value="1"/>
</dbReference>
<dbReference type="AlphaFoldDB" id="A0A653CEI4"/>
<dbReference type="PANTHER" id="PTHR21261">
    <property type="entry name" value="BEAT PROTEIN"/>
    <property type="match status" value="1"/>
</dbReference>
<gene>
    <name evidence="2" type="ORF">CALMAC_LOCUS8426</name>
</gene>
<sequence>MLRADNILLVPALPQEDPVITGVEMQYQIGDEINLNCTSGKSHPAPMLYWYINEQQIQSPDALIHYPLEYHHHGLTSSTLGLRFVLSSHHFRGGSMRVKCVASIAPTLYRGDKESVLQTHSMPIKDMREALLLVRGSTSKPGPWGIYFLLVAAAVISLLF</sequence>